<dbReference type="EMBL" id="JAJSOF020000003">
    <property type="protein sequence ID" value="KAJ4448773.1"/>
    <property type="molecule type" value="Genomic_DNA"/>
</dbReference>
<dbReference type="Proteomes" id="UP001148838">
    <property type="component" value="Unassembled WGS sequence"/>
</dbReference>
<evidence type="ECO:0000313" key="1">
    <source>
        <dbReference type="EMBL" id="KAJ4448773.1"/>
    </source>
</evidence>
<comment type="caution">
    <text evidence="1">The sequence shown here is derived from an EMBL/GenBank/DDBJ whole genome shotgun (WGS) entry which is preliminary data.</text>
</comment>
<name>A0ABQ8TSD5_PERAM</name>
<proteinExistence type="predicted"/>
<evidence type="ECO:0000313" key="2">
    <source>
        <dbReference type="Proteomes" id="UP001148838"/>
    </source>
</evidence>
<protein>
    <submittedName>
        <fullName evidence="1">Uncharacterized protein</fullName>
    </submittedName>
</protein>
<organism evidence="1 2">
    <name type="scientific">Periplaneta americana</name>
    <name type="common">American cockroach</name>
    <name type="synonym">Blatta americana</name>
    <dbReference type="NCBI Taxonomy" id="6978"/>
    <lineage>
        <taxon>Eukaryota</taxon>
        <taxon>Metazoa</taxon>
        <taxon>Ecdysozoa</taxon>
        <taxon>Arthropoda</taxon>
        <taxon>Hexapoda</taxon>
        <taxon>Insecta</taxon>
        <taxon>Pterygota</taxon>
        <taxon>Neoptera</taxon>
        <taxon>Polyneoptera</taxon>
        <taxon>Dictyoptera</taxon>
        <taxon>Blattodea</taxon>
        <taxon>Blattoidea</taxon>
        <taxon>Blattidae</taxon>
        <taxon>Blattinae</taxon>
        <taxon>Periplaneta</taxon>
    </lineage>
</organism>
<reference evidence="1 2" key="1">
    <citation type="journal article" date="2022" name="Allergy">
        <title>Genome assembly and annotation of Periplaneta americana reveal a comprehensive cockroach allergen profile.</title>
        <authorList>
            <person name="Wang L."/>
            <person name="Xiong Q."/>
            <person name="Saelim N."/>
            <person name="Wang L."/>
            <person name="Nong W."/>
            <person name="Wan A.T."/>
            <person name="Shi M."/>
            <person name="Liu X."/>
            <person name="Cao Q."/>
            <person name="Hui J.H.L."/>
            <person name="Sookrung N."/>
            <person name="Leung T.F."/>
            <person name="Tungtrongchitr A."/>
            <person name="Tsui S.K.W."/>
        </authorList>
    </citation>
    <scope>NUCLEOTIDE SEQUENCE [LARGE SCALE GENOMIC DNA]</scope>
    <source>
        <strain evidence="1">PWHHKU_190912</strain>
    </source>
</reference>
<gene>
    <name evidence="1" type="ORF">ANN_00164</name>
</gene>
<sequence length="114" mass="13353">MDLREVGYDGRDWFNLDQDWDRWRAYVYYDYRDMMIEWEVPMYEKLNRLQNPVRLCFKRLPLELITRPTEGRAGARETGGAAKEVAHASSAWACAVRSKGGKLEVSKSHANRLL</sequence>
<accession>A0ABQ8TSD5</accession>
<keyword evidence="2" id="KW-1185">Reference proteome</keyword>